<accession>A0A3M7S375</accession>
<comment type="caution">
    <text evidence="2">The sequence shown here is derived from an EMBL/GenBank/DDBJ whole genome shotgun (WGS) entry which is preliminary data.</text>
</comment>
<proteinExistence type="predicted"/>
<gene>
    <name evidence="2" type="ORF">BpHYR1_039055</name>
</gene>
<evidence type="ECO:0000313" key="3">
    <source>
        <dbReference type="Proteomes" id="UP000276133"/>
    </source>
</evidence>
<reference evidence="2 3" key="1">
    <citation type="journal article" date="2018" name="Sci. Rep.">
        <title>Genomic signatures of local adaptation to the degree of environmental predictability in rotifers.</title>
        <authorList>
            <person name="Franch-Gras L."/>
            <person name="Hahn C."/>
            <person name="Garcia-Roger E.M."/>
            <person name="Carmona M.J."/>
            <person name="Serra M."/>
            <person name="Gomez A."/>
        </authorList>
    </citation>
    <scope>NUCLEOTIDE SEQUENCE [LARGE SCALE GENOMIC DNA]</scope>
    <source>
        <strain evidence="2">HYR1</strain>
    </source>
</reference>
<sequence>MDSMIPQKIISVFENIIIVNLSGNIEESIASWCPFYKKHLNEFEKFQRRSRKKTYKIASFEKKLDFDKFAYVSNDSNLATRGMLSEAEIVDSIATNYPVEQDSDGEIEKQQDANKQVINSKEA</sequence>
<protein>
    <submittedName>
        <fullName evidence="2">Uncharacterized protein</fullName>
    </submittedName>
</protein>
<name>A0A3M7S375_BRAPC</name>
<keyword evidence="3" id="KW-1185">Reference proteome</keyword>
<feature type="compositionally biased region" description="Polar residues" evidence="1">
    <location>
        <begin position="113"/>
        <end position="123"/>
    </location>
</feature>
<dbReference type="Proteomes" id="UP000276133">
    <property type="component" value="Unassembled WGS sequence"/>
</dbReference>
<organism evidence="2 3">
    <name type="scientific">Brachionus plicatilis</name>
    <name type="common">Marine rotifer</name>
    <name type="synonym">Brachionus muelleri</name>
    <dbReference type="NCBI Taxonomy" id="10195"/>
    <lineage>
        <taxon>Eukaryota</taxon>
        <taxon>Metazoa</taxon>
        <taxon>Spiralia</taxon>
        <taxon>Gnathifera</taxon>
        <taxon>Rotifera</taxon>
        <taxon>Eurotatoria</taxon>
        <taxon>Monogononta</taxon>
        <taxon>Pseudotrocha</taxon>
        <taxon>Ploima</taxon>
        <taxon>Brachionidae</taxon>
        <taxon>Brachionus</taxon>
    </lineage>
</organism>
<evidence type="ECO:0000256" key="1">
    <source>
        <dbReference type="SAM" id="MobiDB-lite"/>
    </source>
</evidence>
<dbReference type="AlphaFoldDB" id="A0A3M7S375"/>
<feature type="region of interest" description="Disordered" evidence="1">
    <location>
        <begin position="101"/>
        <end position="123"/>
    </location>
</feature>
<dbReference type="EMBL" id="REGN01002110">
    <property type="protein sequence ID" value="RNA30231.1"/>
    <property type="molecule type" value="Genomic_DNA"/>
</dbReference>
<evidence type="ECO:0000313" key="2">
    <source>
        <dbReference type="EMBL" id="RNA30231.1"/>
    </source>
</evidence>